<dbReference type="PANTHER" id="PTHR33091">
    <property type="entry name" value="PROTEIN, PUTATIVE, EXPRESSED-RELATED"/>
    <property type="match status" value="1"/>
</dbReference>
<evidence type="ECO:0000256" key="1">
    <source>
        <dbReference type="ARBA" id="ARBA00008210"/>
    </source>
</evidence>
<dbReference type="AlphaFoldDB" id="A0AAE1XVI5"/>
<dbReference type="GO" id="GO:0004867">
    <property type="term" value="F:serine-type endopeptidase inhibitor activity"/>
    <property type="evidence" value="ECO:0007669"/>
    <property type="project" value="UniProtKB-KW"/>
</dbReference>
<sequence length="135" mass="14946">MEDACPNAGKSSWPELLGVAGEVAVGMIARENPKVSVMTVKEGMMVTADFRCDRVRVWIDKYGRVKMVPHIGKNSWPELVGRKGEDAAAVIEKQNRNVNAIVLKDGTPVTRDFRCDRVWVWVDNNGVVIRAPVIG</sequence>
<dbReference type="PROSITE" id="PS00285">
    <property type="entry name" value="POTATO_INHIBITOR"/>
    <property type="match status" value="2"/>
</dbReference>
<dbReference type="InterPro" id="IPR000864">
    <property type="entry name" value="Prot_inh_pot1"/>
</dbReference>
<dbReference type="Pfam" id="PF00280">
    <property type="entry name" value="potato_inhibit"/>
    <property type="match status" value="2"/>
</dbReference>
<reference evidence="4" key="1">
    <citation type="submission" date="2020-06" db="EMBL/GenBank/DDBJ databases">
        <authorList>
            <person name="Li T."/>
            <person name="Hu X."/>
            <person name="Zhang T."/>
            <person name="Song X."/>
            <person name="Zhang H."/>
            <person name="Dai N."/>
            <person name="Sheng W."/>
            <person name="Hou X."/>
            <person name="Wei L."/>
        </authorList>
    </citation>
    <scope>NUCLEOTIDE SEQUENCE</scope>
    <source>
        <strain evidence="4">3651</strain>
        <tissue evidence="4">Leaf</tissue>
    </source>
</reference>
<evidence type="ECO:0000256" key="2">
    <source>
        <dbReference type="ARBA" id="ARBA00022690"/>
    </source>
</evidence>
<organism evidence="4 5">
    <name type="scientific">Sesamum alatum</name>
    <dbReference type="NCBI Taxonomy" id="300844"/>
    <lineage>
        <taxon>Eukaryota</taxon>
        <taxon>Viridiplantae</taxon>
        <taxon>Streptophyta</taxon>
        <taxon>Embryophyta</taxon>
        <taxon>Tracheophyta</taxon>
        <taxon>Spermatophyta</taxon>
        <taxon>Magnoliopsida</taxon>
        <taxon>eudicotyledons</taxon>
        <taxon>Gunneridae</taxon>
        <taxon>Pentapetalae</taxon>
        <taxon>asterids</taxon>
        <taxon>lamiids</taxon>
        <taxon>Lamiales</taxon>
        <taxon>Pedaliaceae</taxon>
        <taxon>Sesamum</taxon>
    </lineage>
</organism>
<keyword evidence="5" id="KW-1185">Reference proteome</keyword>
<dbReference type="InterPro" id="IPR036354">
    <property type="entry name" value="Prot_inh_pot1_sf"/>
</dbReference>
<dbReference type="Gene3D" id="3.30.10.10">
    <property type="entry name" value="Trypsin Inhibitor V, subunit A"/>
    <property type="match status" value="2"/>
</dbReference>
<keyword evidence="3" id="KW-0722">Serine protease inhibitor</keyword>
<protein>
    <submittedName>
        <fullName evidence="4">Proteinase inhibitor</fullName>
    </submittedName>
</protein>
<dbReference type="GO" id="GO:0009611">
    <property type="term" value="P:response to wounding"/>
    <property type="evidence" value="ECO:0007669"/>
    <property type="project" value="InterPro"/>
</dbReference>
<dbReference type="Proteomes" id="UP001293254">
    <property type="component" value="Unassembled WGS sequence"/>
</dbReference>
<accession>A0AAE1XVI5</accession>
<dbReference type="SUPFAM" id="SSF54654">
    <property type="entry name" value="CI-2 family of serine protease inhibitors"/>
    <property type="match status" value="2"/>
</dbReference>
<keyword evidence="2" id="KW-0646">Protease inhibitor</keyword>
<dbReference type="PANTHER" id="PTHR33091:SF83">
    <property type="entry name" value="SERINE PROTEASE INHIBITOR, POTATO INHIBITOR I-TYPE FAMILY PROTEIN-RELATED"/>
    <property type="match status" value="1"/>
</dbReference>
<evidence type="ECO:0000313" key="4">
    <source>
        <dbReference type="EMBL" id="KAK4418364.1"/>
    </source>
</evidence>
<reference evidence="4" key="2">
    <citation type="journal article" date="2024" name="Plant">
        <title>Genomic evolution and insights into agronomic trait innovations of Sesamum species.</title>
        <authorList>
            <person name="Miao H."/>
            <person name="Wang L."/>
            <person name="Qu L."/>
            <person name="Liu H."/>
            <person name="Sun Y."/>
            <person name="Le M."/>
            <person name="Wang Q."/>
            <person name="Wei S."/>
            <person name="Zheng Y."/>
            <person name="Lin W."/>
            <person name="Duan Y."/>
            <person name="Cao H."/>
            <person name="Xiong S."/>
            <person name="Wang X."/>
            <person name="Wei L."/>
            <person name="Li C."/>
            <person name="Ma Q."/>
            <person name="Ju M."/>
            <person name="Zhao R."/>
            <person name="Li G."/>
            <person name="Mu C."/>
            <person name="Tian Q."/>
            <person name="Mei H."/>
            <person name="Zhang T."/>
            <person name="Gao T."/>
            <person name="Zhang H."/>
        </authorList>
    </citation>
    <scope>NUCLEOTIDE SEQUENCE</scope>
    <source>
        <strain evidence="4">3651</strain>
    </source>
</reference>
<dbReference type="PRINTS" id="PR00292">
    <property type="entry name" value="POTATOINHBTR"/>
</dbReference>
<proteinExistence type="inferred from homology"/>
<gene>
    <name evidence="4" type="ORF">Salat_2249100</name>
</gene>
<evidence type="ECO:0000256" key="3">
    <source>
        <dbReference type="ARBA" id="ARBA00022900"/>
    </source>
</evidence>
<name>A0AAE1XVI5_9LAMI</name>
<evidence type="ECO:0000313" key="5">
    <source>
        <dbReference type="Proteomes" id="UP001293254"/>
    </source>
</evidence>
<dbReference type="EMBL" id="JACGWO010000009">
    <property type="protein sequence ID" value="KAK4418364.1"/>
    <property type="molecule type" value="Genomic_DNA"/>
</dbReference>
<comment type="caution">
    <text evidence="4">The sequence shown here is derived from an EMBL/GenBank/DDBJ whole genome shotgun (WGS) entry which is preliminary data.</text>
</comment>
<comment type="similarity">
    <text evidence="1">Belongs to the protease inhibitor I13 (potato type I serine protease inhibitor) family.</text>
</comment>